<dbReference type="InterPro" id="IPR036020">
    <property type="entry name" value="WW_dom_sf"/>
</dbReference>
<dbReference type="SUPFAM" id="SSF51045">
    <property type="entry name" value="WW domain"/>
    <property type="match status" value="1"/>
</dbReference>
<accession>A0A5C3L7P6</accession>
<dbReference type="OrthoDB" id="3166422at2759"/>
<dbReference type="AlphaFoldDB" id="A0A5C3L7P6"/>
<dbReference type="STRING" id="230819.A0A5C3L7P6"/>
<name>A0A5C3L7P6_COPMA</name>
<sequence length="236" mass="27058">MPSATPPYSSYNTPDSRLPFIETVQYHTQLDSSSIPIPDGWQQYVHPNGDVYYRNGQLRLITPDDIRRPEILQYVLDARDDHLEVISEDPNSENLPDDIEMTISDVSDSAAIIGMFSRRAMRAYQWNERAGKLVVGHQQHFWTHVAEYPSHQRRLPPNAEQEFVSAVQHAKIRLRSGEIFPFTEHQIDQIIALYERHKSRNNIPGLGWLIGVVMPLDSVGSRFNGELEAMMGDLHL</sequence>
<protein>
    <recommendedName>
        <fullName evidence="3">WW domain-containing protein</fullName>
    </recommendedName>
</protein>
<gene>
    <name evidence="1" type="ORF">FA15DRAFT_753086</name>
</gene>
<organism evidence="1 2">
    <name type="scientific">Coprinopsis marcescibilis</name>
    <name type="common">Agaric fungus</name>
    <name type="synonym">Psathyrella marcescibilis</name>
    <dbReference type="NCBI Taxonomy" id="230819"/>
    <lineage>
        <taxon>Eukaryota</taxon>
        <taxon>Fungi</taxon>
        <taxon>Dikarya</taxon>
        <taxon>Basidiomycota</taxon>
        <taxon>Agaricomycotina</taxon>
        <taxon>Agaricomycetes</taxon>
        <taxon>Agaricomycetidae</taxon>
        <taxon>Agaricales</taxon>
        <taxon>Agaricineae</taxon>
        <taxon>Psathyrellaceae</taxon>
        <taxon>Coprinopsis</taxon>
    </lineage>
</organism>
<reference evidence="1 2" key="1">
    <citation type="journal article" date="2019" name="Nat. Ecol. Evol.">
        <title>Megaphylogeny resolves global patterns of mushroom evolution.</title>
        <authorList>
            <person name="Varga T."/>
            <person name="Krizsan K."/>
            <person name="Foldi C."/>
            <person name="Dima B."/>
            <person name="Sanchez-Garcia M."/>
            <person name="Sanchez-Ramirez S."/>
            <person name="Szollosi G.J."/>
            <person name="Szarkandi J.G."/>
            <person name="Papp V."/>
            <person name="Albert L."/>
            <person name="Andreopoulos W."/>
            <person name="Angelini C."/>
            <person name="Antonin V."/>
            <person name="Barry K.W."/>
            <person name="Bougher N.L."/>
            <person name="Buchanan P."/>
            <person name="Buyck B."/>
            <person name="Bense V."/>
            <person name="Catcheside P."/>
            <person name="Chovatia M."/>
            <person name="Cooper J."/>
            <person name="Damon W."/>
            <person name="Desjardin D."/>
            <person name="Finy P."/>
            <person name="Geml J."/>
            <person name="Haridas S."/>
            <person name="Hughes K."/>
            <person name="Justo A."/>
            <person name="Karasinski D."/>
            <person name="Kautmanova I."/>
            <person name="Kiss B."/>
            <person name="Kocsube S."/>
            <person name="Kotiranta H."/>
            <person name="LaButti K.M."/>
            <person name="Lechner B.E."/>
            <person name="Liimatainen K."/>
            <person name="Lipzen A."/>
            <person name="Lukacs Z."/>
            <person name="Mihaltcheva S."/>
            <person name="Morgado L.N."/>
            <person name="Niskanen T."/>
            <person name="Noordeloos M.E."/>
            <person name="Ohm R.A."/>
            <person name="Ortiz-Santana B."/>
            <person name="Ovrebo C."/>
            <person name="Racz N."/>
            <person name="Riley R."/>
            <person name="Savchenko A."/>
            <person name="Shiryaev A."/>
            <person name="Soop K."/>
            <person name="Spirin V."/>
            <person name="Szebenyi C."/>
            <person name="Tomsovsky M."/>
            <person name="Tulloss R.E."/>
            <person name="Uehling J."/>
            <person name="Grigoriev I.V."/>
            <person name="Vagvolgyi C."/>
            <person name="Papp T."/>
            <person name="Martin F.M."/>
            <person name="Miettinen O."/>
            <person name="Hibbett D.S."/>
            <person name="Nagy L.G."/>
        </authorList>
    </citation>
    <scope>NUCLEOTIDE SEQUENCE [LARGE SCALE GENOMIC DNA]</scope>
    <source>
        <strain evidence="1 2">CBS 121175</strain>
    </source>
</reference>
<dbReference type="Proteomes" id="UP000307440">
    <property type="component" value="Unassembled WGS sequence"/>
</dbReference>
<evidence type="ECO:0008006" key="3">
    <source>
        <dbReference type="Google" id="ProtNLM"/>
    </source>
</evidence>
<evidence type="ECO:0000313" key="1">
    <source>
        <dbReference type="EMBL" id="TFK29034.1"/>
    </source>
</evidence>
<proteinExistence type="predicted"/>
<evidence type="ECO:0000313" key="2">
    <source>
        <dbReference type="Proteomes" id="UP000307440"/>
    </source>
</evidence>
<dbReference type="EMBL" id="ML210152">
    <property type="protein sequence ID" value="TFK29034.1"/>
    <property type="molecule type" value="Genomic_DNA"/>
</dbReference>
<keyword evidence="2" id="KW-1185">Reference proteome</keyword>